<proteinExistence type="predicted"/>
<dbReference type="InterPro" id="IPR023058">
    <property type="entry name" value="PPIase_PpiC_CS"/>
</dbReference>
<dbReference type="InterPro" id="IPR050245">
    <property type="entry name" value="PrsA_foldase"/>
</dbReference>
<comment type="caution">
    <text evidence="4">The sequence shown here is derived from an EMBL/GenBank/DDBJ whole genome shotgun (WGS) entry which is preliminary data.</text>
</comment>
<dbReference type="PANTHER" id="PTHR47245:SF2">
    <property type="entry name" value="PEPTIDYL-PROLYL CIS-TRANS ISOMERASE HP_0175-RELATED"/>
    <property type="match status" value="1"/>
</dbReference>
<evidence type="ECO:0000259" key="3">
    <source>
        <dbReference type="PROSITE" id="PS50198"/>
    </source>
</evidence>
<dbReference type="Gene3D" id="1.10.4030.10">
    <property type="entry name" value="Porin chaperone SurA, peptide-binding domain"/>
    <property type="match status" value="1"/>
</dbReference>
<name>A0A936F2D0_9BACT</name>
<organism evidence="4 5">
    <name type="scientific">Candidatus Geothrix odensensis</name>
    <dbReference type="NCBI Taxonomy" id="2954440"/>
    <lineage>
        <taxon>Bacteria</taxon>
        <taxon>Pseudomonadati</taxon>
        <taxon>Acidobacteriota</taxon>
        <taxon>Holophagae</taxon>
        <taxon>Holophagales</taxon>
        <taxon>Holophagaceae</taxon>
        <taxon>Geothrix</taxon>
    </lineage>
</organism>
<reference evidence="4 5" key="1">
    <citation type="submission" date="2020-10" db="EMBL/GenBank/DDBJ databases">
        <title>Connecting structure to function with the recovery of over 1000 high-quality activated sludge metagenome-assembled genomes encoding full-length rRNA genes using long-read sequencing.</title>
        <authorList>
            <person name="Singleton C.M."/>
            <person name="Petriglieri F."/>
            <person name="Kristensen J.M."/>
            <person name="Kirkegaard R.H."/>
            <person name="Michaelsen T.Y."/>
            <person name="Andersen M.H."/>
            <person name="Karst S.M."/>
            <person name="Dueholm M.S."/>
            <person name="Nielsen P.H."/>
            <person name="Albertsen M."/>
        </authorList>
    </citation>
    <scope>NUCLEOTIDE SEQUENCE [LARGE SCALE GENOMIC DNA]</scope>
    <source>
        <strain evidence="4">OdNE_18-Q3-R46-58_MAXAC.008</strain>
    </source>
</reference>
<dbReference type="InterPro" id="IPR046357">
    <property type="entry name" value="PPIase_dom_sf"/>
</dbReference>
<dbReference type="Gene3D" id="3.10.50.40">
    <property type="match status" value="1"/>
</dbReference>
<evidence type="ECO:0000256" key="2">
    <source>
        <dbReference type="SAM" id="SignalP"/>
    </source>
</evidence>
<dbReference type="GO" id="GO:0003755">
    <property type="term" value="F:peptidyl-prolyl cis-trans isomerase activity"/>
    <property type="evidence" value="ECO:0007669"/>
    <property type="project" value="UniProtKB-KW"/>
</dbReference>
<dbReference type="Pfam" id="PF00639">
    <property type="entry name" value="Rotamase"/>
    <property type="match status" value="1"/>
</dbReference>
<feature type="chain" id="PRO_5037575369" evidence="2">
    <location>
        <begin position="22"/>
        <end position="330"/>
    </location>
</feature>
<protein>
    <submittedName>
        <fullName evidence="4">Peptidyl-prolyl cis-trans isomerase</fullName>
    </submittedName>
</protein>
<keyword evidence="1" id="KW-0697">Rotamase</keyword>
<dbReference type="Proteomes" id="UP000709959">
    <property type="component" value="Unassembled WGS sequence"/>
</dbReference>
<dbReference type="InterPro" id="IPR000297">
    <property type="entry name" value="PPIase_PpiC"/>
</dbReference>
<accession>A0A936F2D0</accession>
<feature type="signal peptide" evidence="2">
    <location>
        <begin position="1"/>
        <end position="21"/>
    </location>
</feature>
<dbReference type="PROSITE" id="PS50198">
    <property type="entry name" value="PPIC_PPIASE_2"/>
    <property type="match status" value="1"/>
</dbReference>
<dbReference type="SUPFAM" id="SSF109998">
    <property type="entry name" value="Triger factor/SurA peptide-binding domain-like"/>
    <property type="match status" value="1"/>
</dbReference>
<dbReference type="PROSITE" id="PS01096">
    <property type="entry name" value="PPIC_PPIASE_1"/>
    <property type="match status" value="1"/>
</dbReference>
<evidence type="ECO:0000256" key="1">
    <source>
        <dbReference type="PROSITE-ProRule" id="PRU00278"/>
    </source>
</evidence>
<keyword evidence="1 4" id="KW-0413">Isomerase</keyword>
<evidence type="ECO:0000313" key="5">
    <source>
        <dbReference type="Proteomes" id="UP000709959"/>
    </source>
</evidence>
<dbReference type="Pfam" id="PF13624">
    <property type="entry name" value="SurA_N_3"/>
    <property type="match status" value="1"/>
</dbReference>
<evidence type="ECO:0000313" key="4">
    <source>
        <dbReference type="EMBL" id="MBK8572550.1"/>
    </source>
</evidence>
<dbReference type="PANTHER" id="PTHR47245">
    <property type="entry name" value="PEPTIDYLPROLYL ISOMERASE"/>
    <property type="match status" value="1"/>
</dbReference>
<dbReference type="InterPro" id="IPR027304">
    <property type="entry name" value="Trigger_fact/SurA_dom_sf"/>
</dbReference>
<keyword evidence="2" id="KW-0732">Signal</keyword>
<sequence length="330" mass="36976">MKVVASALTLLLAAPMLVAQAKPEVREEILVVVNRHIITRRGLTQAVEQQHAALYRQFSGKELDEKLADAREKTLQGLIDAFLLEDKGAELGSPVSDEYVRASIDGIKKENNFATDADLERALKGSLGIGLPEFMKRQKQQATQQFVLQREVFSKVAVEDNELRAYYEDHKDEYRLPSRFRIRELVLAKGATVEQQTEARKKLEAIQAELKGGKSFEDLARQHSTSPSKATGGDLGWMNKGFLRASIEEAAGKLKPEQVSAPIETDKDLYLIQLIALEDAPVKAFAEVKAKILEKLQEPKAQNAIEQYLSNLRMRANIRFLVPKEQILKG</sequence>
<feature type="domain" description="PpiC" evidence="3">
    <location>
        <begin position="177"/>
        <end position="276"/>
    </location>
</feature>
<dbReference type="EMBL" id="JADKCH010000005">
    <property type="protein sequence ID" value="MBK8572550.1"/>
    <property type="molecule type" value="Genomic_DNA"/>
</dbReference>
<gene>
    <name evidence="4" type="ORF">IPN91_07845</name>
</gene>
<dbReference type="AlphaFoldDB" id="A0A936F2D0"/>
<dbReference type="SUPFAM" id="SSF54534">
    <property type="entry name" value="FKBP-like"/>
    <property type="match status" value="1"/>
</dbReference>